<feature type="signal peptide" evidence="2">
    <location>
        <begin position="1"/>
        <end position="26"/>
    </location>
</feature>
<protein>
    <submittedName>
        <fullName evidence="4">Transporter</fullName>
    </submittedName>
</protein>
<keyword evidence="2" id="KW-0449">Lipoprotein</keyword>
<reference evidence="4 5" key="1">
    <citation type="submission" date="2017-08" db="EMBL/GenBank/DDBJ databases">
        <title>Infants hospitalized years apart are colonized by the same room-sourced microbial strains.</title>
        <authorList>
            <person name="Brooks B."/>
            <person name="Olm M.R."/>
            <person name="Firek B.A."/>
            <person name="Baker R."/>
            <person name="Thomas B.C."/>
            <person name="Morowitz M.J."/>
            <person name="Banfield J.F."/>
        </authorList>
    </citation>
    <scope>NUCLEOTIDE SEQUENCE [LARGE SCALE GENOMIC DNA]</scope>
    <source>
        <strain evidence="4">S2_018_000_R2_101</strain>
    </source>
</reference>
<dbReference type="AlphaFoldDB" id="A0A2W5C5N4"/>
<dbReference type="Gene3D" id="2.20.200.10">
    <property type="entry name" value="Outer membrane efflux proteins (OEP)"/>
    <property type="match status" value="1"/>
</dbReference>
<organism evidence="4 5">
    <name type="scientific">Sphingomonas sanxanigenens</name>
    <dbReference type="NCBI Taxonomy" id="397260"/>
    <lineage>
        <taxon>Bacteria</taxon>
        <taxon>Pseudomonadati</taxon>
        <taxon>Pseudomonadota</taxon>
        <taxon>Alphaproteobacteria</taxon>
        <taxon>Sphingomonadales</taxon>
        <taxon>Sphingomonadaceae</taxon>
        <taxon>Sphingomonas</taxon>
    </lineage>
</organism>
<comment type="subcellular location">
    <subcellularLocation>
        <location evidence="2">Cell membrane</location>
        <topology evidence="2">Lipid-anchor</topology>
    </subcellularLocation>
</comment>
<comment type="caution">
    <text evidence="4">The sequence shown here is derived from an EMBL/GenBank/DDBJ whole genome shotgun (WGS) entry which is preliminary data.</text>
</comment>
<sequence>MSYLRPLPLAAALLLSACAVGPNYVAAPPPPETAAGDFAGAATPLVSDAAASDHWWQLYRDPVLDGLIADALKANTDIRVAIANLEKVQANLRETRSDRLPSANISASPGYGRLPESQRPNGAKREDWQVDVGVDVAYEVDLFGRVKRNIEAARGDVAAAAGDADAVRVSVVAQTVGAYTDAAASAERLGVAQHVVELLDQSVTLTTKRFEAGRATRLDVARIAALRDQRRALVPQLMAQRQAALFRLATLTGRAPQQLPAAAAERTTTPRLDQPIPVGDGAALLARRPDVRAAERRLAASTARIGVATADLYPRITLGGSAGSSGFGFSDLFGGGPLRWLLGPLISWSFPNQEAARGRIDAAKADSLAALADFDGTVLRALEETETALSNYARELDRREALKSARDEAGTAVRITGARQREGTIDFLELLDTERTFADAEADLAAADARIAAAQVDLFRALGGGWRQADAAASVAAR</sequence>
<evidence type="ECO:0000256" key="1">
    <source>
        <dbReference type="ARBA" id="ARBA00007613"/>
    </source>
</evidence>
<dbReference type="InterPro" id="IPR010131">
    <property type="entry name" value="MdtP/NodT-like"/>
</dbReference>
<evidence type="ECO:0000256" key="3">
    <source>
        <dbReference type="SAM" id="MobiDB-lite"/>
    </source>
</evidence>
<feature type="region of interest" description="Disordered" evidence="3">
    <location>
        <begin position="101"/>
        <end position="125"/>
    </location>
</feature>
<dbReference type="NCBIfam" id="TIGR01845">
    <property type="entry name" value="outer_NodT"/>
    <property type="match status" value="1"/>
</dbReference>
<evidence type="ECO:0000313" key="5">
    <source>
        <dbReference type="Proteomes" id="UP000249066"/>
    </source>
</evidence>
<keyword evidence="2" id="KW-0732">Signal</keyword>
<dbReference type="GO" id="GO:0005886">
    <property type="term" value="C:plasma membrane"/>
    <property type="evidence" value="ECO:0007669"/>
    <property type="project" value="UniProtKB-SubCell"/>
</dbReference>
<evidence type="ECO:0000313" key="4">
    <source>
        <dbReference type="EMBL" id="PZO90625.1"/>
    </source>
</evidence>
<dbReference type="PANTHER" id="PTHR30203:SF21">
    <property type="entry name" value="OUTER MEMBRANE COMPONENT OF MULTIDRUG EFFLUX PUMP-RELATED"/>
    <property type="match status" value="1"/>
</dbReference>
<dbReference type="GO" id="GO:0015562">
    <property type="term" value="F:efflux transmembrane transporter activity"/>
    <property type="evidence" value="ECO:0007669"/>
    <property type="project" value="InterPro"/>
</dbReference>
<dbReference type="SUPFAM" id="SSF56954">
    <property type="entry name" value="Outer membrane efflux proteins (OEP)"/>
    <property type="match status" value="1"/>
</dbReference>
<gene>
    <name evidence="4" type="ORF">DI623_06140</name>
</gene>
<dbReference type="InterPro" id="IPR003423">
    <property type="entry name" value="OMP_efflux"/>
</dbReference>
<dbReference type="Gene3D" id="1.20.1600.10">
    <property type="entry name" value="Outer membrane efflux proteins (OEP)"/>
    <property type="match status" value="1"/>
</dbReference>
<dbReference type="Pfam" id="PF02321">
    <property type="entry name" value="OEP"/>
    <property type="match status" value="2"/>
</dbReference>
<feature type="chain" id="PRO_5015796546" evidence="2">
    <location>
        <begin position="27"/>
        <end position="478"/>
    </location>
</feature>
<dbReference type="Proteomes" id="UP000249066">
    <property type="component" value="Unassembled WGS sequence"/>
</dbReference>
<keyword evidence="2" id="KW-0564">Palmitate</keyword>
<dbReference type="EMBL" id="QFNN01000024">
    <property type="protein sequence ID" value="PZO90625.1"/>
    <property type="molecule type" value="Genomic_DNA"/>
</dbReference>
<accession>A0A2W5C5N4</accession>
<dbReference type="PANTHER" id="PTHR30203">
    <property type="entry name" value="OUTER MEMBRANE CATION EFFLUX PROTEIN"/>
    <property type="match status" value="1"/>
</dbReference>
<proteinExistence type="inferred from homology"/>
<dbReference type="PROSITE" id="PS51257">
    <property type="entry name" value="PROKAR_LIPOPROTEIN"/>
    <property type="match status" value="1"/>
</dbReference>
<comment type="similarity">
    <text evidence="1 2">Belongs to the outer membrane factor (OMF) (TC 1.B.17) family.</text>
</comment>
<name>A0A2W5C5N4_9SPHN</name>
<keyword evidence="2" id="KW-1134">Transmembrane beta strand</keyword>
<evidence type="ECO:0000256" key="2">
    <source>
        <dbReference type="RuleBase" id="RU362097"/>
    </source>
</evidence>
<keyword evidence="2" id="KW-0812">Transmembrane</keyword>
<keyword evidence="2" id="KW-0472">Membrane</keyword>